<organism evidence="3 4">
    <name type="scientific">Acidiphilium rubrum</name>
    <dbReference type="NCBI Taxonomy" id="526"/>
    <lineage>
        <taxon>Bacteria</taxon>
        <taxon>Pseudomonadati</taxon>
        <taxon>Pseudomonadota</taxon>
        <taxon>Alphaproteobacteria</taxon>
        <taxon>Acetobacterales</taxon>
        <taxon>Acidocellaceae</taxon>
        <taxon>Acidiphilium</taxon>
    </lineage>
</organism>
<dbReference type="Proteomes" id="UP000186308">
    <property type="component" value="Unassembled WGS sequence"/>
</dbReference>
<reference evidence="3 4" key="1">
    <citation type="submission" date="2017-01" db="EMBL/GenBank/DDBJ databases">
        <authorList>
            <person name="Varghese N."/>
            <person name="Submissions S."/>
        </authorList>
    </citation>
    <scope>NUCLEOTIDE SEQUENCE [LARGE SCALE GENOMIC DNA]</scope>
    <source>
        <strain evidence="3 4">ATCC 35905</strain>
    </source>
</reference>
<sequence length="70" mass="7399">MSKVDFRDLLGGSDGNARGTANGAVPSAQTPDLPLPDDARHAPTRGLLKALALGIAFWMMIAALLVWVLR</sequence>
<comment type="caution">
    <text evidence="3">The sequence shown here is derived from an EMBL/GenBank/DDBJ whole genome shotgun (WGS) entry which is preliminary data.</text>
</comment>
<accession>A0A8G2CL97</accession>
<dbReference type="EMBL" id="FTNE01000012">
    <property type="protein sequence ID" value="SIQ96078.1"/>
    <property type="molecule type" value="Genomic_DNA"/>
</dbReference>
<keyword evidence="2" id="KW-1133">Transmembrane helix</keyword>
<dbReference type="AlphaFoldDB" id="A0A8G2CL97"/>
<evidence type="ECO:0000256" key="1">
    <source>
        <dbReference type="SAM" id="MobiDB-lite"/>
    </source>
</evidence>
<dbReference type="RefSeq" id="WP_076454551.1">
    <property type="nucleotide sequence ID" value="NZ_FTNE01000012.1"/>
</dbReference>
<keyword evidence="4" id="KW-1185">Reference proteome</keyword>
<gene>
    <name evidence="3" type="ORF">SAMN05421828_11297</name>
</gene>
<feature type="region of interest" description="Disordered" evidence="1">
    <location>
        <begin position="1"/>
        <end position="39"/>
    </location>
</feature>
<proteinExistence type="predicted"/>
<evidence type="ECO:0000313" key="4">
    <source>
        <dbReference type="Proteomes" id="UP000186308"/>
    </source>
</evidence>
<evidence type="ECO:0000256" key="2">
    <source>
        <dbReference type="SAM" id="Phobius"/>
    </source>
</evidence>
<name>A0A8G2CL97_ACIRU</name>
<keyword evidence="2" id="KW-0812">Transmembrane</keyword>
<protein>
    <submittedName>
        <fullName evidence="3">Uncharacterized protein</fullName>
    </submittedName>
</protein>
<keyword evidence="2" id="KW-0472">Membrane</keyword>
<evidence type="ECO:0000313" key="3">
    <source>
        <dbReference type="EMBL" id="SIQ96078.1"/>
    </source>
</evidence>
<feature type="transmembrane region" description="Helical" evidence="2">
    <location>
        <begin position="50"/>
        <end position="69"/>
    </location>
</feature>